<dbReference type="Proteomes" id="UP000326354">
    <property type="component" value="Chromosome"/>
</dbReference>
<dbReference type="AlphaFoldDB" id="A0A5S9IJV6"/>
<dbReference type="RefSeq" id="WP_151966956.1">
    <property type="nucleotide sequence ID" value="NZ_AP019860.1"/>
</dbReference>
<dbReference type="Gene3D" id="1.10.45.10">
    <property type="entry name" value="Vanillyl-alcohol Oxidase, Chain A, domain 4"/>
    <property type="match status" value="1"/>
</dbReference>
<dbReference type="InterPro" id="IPR016169">
    <property type="entry name" value="FAD-bd_PCMH_sub2"/>
</dbReference>
<protein>
    <submittedName>
        <fullName evidence="4">FAD-binding oxidoreductase</fullName>
    </submittedName>
</protein>
<reference evidence="4 5" key="1">
    <citation type="submission" date="2019-08" db="EMBL/GenBank/DDBJ databases">
        <title>Complete genome sequence of Candidatus Uab amorphum.</title>
        <authorList>
            <person name="Shiratori T."/>
            <person name="Suzuki S."/>
            <person name="Kakizawa Y."/>
            <person name="Ishida K."/>
        </authorList>
    </citation>
    <scope>NUCLEOTIDE SEQUENCE [LARGE SCALE GENOMIC DNA]</scope>
    <source>
        <strain evidence="4 5">SRT547</strain>
    </source>
</reference>
<proteinExistence type="predicted"/>
<dbReference type="PANTHER" id="PTHR43762">
    <property type="entry name" value="L-GULONOLACTONE OXIDASE"/>
    <property type="match status" value="1"/>
</dbReference>
<dbReference type="SUPFAM" id="SSF56176">
    <property type="entry name" value="FAD-binding/transporter-associated domain-like"/>
    <property type="match status" value="1"/>
</dbReference>
<dbReference type="InterPro" id="IPR006094">
    <property type="entry name" value="Oxid_FAD_bind_N"/>
</dbReference>
<dbReference type="NCBIfam" id="TIGR01679">
    <property type="entry name" value="bact_FAD_ox"/>
    <property type="match status" value="1"/>
</dbReference>
<organism evidence="4 5">
    <name type="scientific">Uabimicrobium amorphum</name>
    <dbReference type="NCBI Taxonomy" id="2596890"/>
    <lineage>
        <taxon>Bacteria</taxon>
        <taxon>Pseudomonadati</taxon>
        <taxon>Planctomycetota</taxon>
        <taxon>Candidatus Uabimicrobiia</taxon>
        <taxon>Candidatus Uabimicrobiales</taxon>
        <taxon>Candidatus Uabimicrobiaceae</taxon>
        <taxon>Candidatus Uabimicrobium</taxon>
    </lineage>
</organism>
<dbReference type="GO" id="GO:0071949">
    <property type="term" value="F:FAD binding"/>
    <property type="evidence" value="ECO:0007669"/>
    <property type="project" value="InterPro"/>
</dbReference>
<name>A0A5S9IJV6_UABAM</name>
<dbReference type="Pfam" id="PF01565">
    <property type="entry name" value="FAD_binding_4"/>
    <property type="match status" value="1"/>
</dbReference>
<dbReference type="InterPro" id="IPR036318">
    <property type="entry name" value="FAD-bd_PCMH-like_sf"/>
</dbReference>
<dbReference type="GO" id="GO:0003885">
    <property type="term" value="F:D-arabinono-1,4-lactone oxidase activity"/>
    <property type="evidence" value="ECO:0007669"/>
    <property type="project" value="InterPro"/>
</dbReference>
<keyword evidence="1" id="KW-0285">Flavoprotein</keyword>
<dbReference type="InterPro" id="IPR010031">
    <property type="entry name" value="FAD_lactone_oxidase-like"/>
</dbReference>
<dbReference type="InterPro" id="IPR016167">
    <property type="entry name" value="FAD-bd_PCMH_sub1"/>
</dbReference>
<keyword evidence="5" id="KW-1185">Reference proteome</keyword>
<dbReference type="InterPro" id="IPR007173">
    <property type="entry name" value="ALO_C"/>
</dbReference>
<dbReference type="GO" id="GO:0016020">
    <property type="term" value="C:membrane"/>
    <property type="evidence" value="ECO:0007669"/>
    <property type="project" value="InterPro"/>
</dbReference>
<evidence type="ECO:0000259" key="3">
    <source>
        <dbReference type="PROSITE" id="PS51387"/>
    </source>
</evidence>
<dbReference type="Gene3D" id="3.30.43.10">
    <property type="entry name" value="Uridine Diphospho-n-acetylenolpyruvylglucosamine Reductase, domain 2"/>
    <property type="match status" value="1"/>
</dbReference>
<dbReference type="PROSITE" id="PS51387">
    <property type="entry name" value="FAD_PCMH"/>
    <property type="match status" value="1"/>
</dbReference>
<evidence type="ECO:0000313" key="4">
    <source>
        <dbReference type="EMBL" id="BBM82721.1"/>
    </source>
</evidence>
<dbReference type="InterPro" id="IPR016171">
    <property type="entry name" value="Vanillyl_alc_oxidase_C-sub2"/>
</dbReference>
<sequence>MKTFTGKNWQNWSGSVSCMPNKIFFPTSEQDIIDAIQQVKYKKQAIRVEGSRHSFTPLIETEDNILSLKQYHGIYSIDEEKCEATVKSGTQLRALGQMLADRGLAMQNLGDIDCQTIAGAVSTGTHGTGLSLGGIATQVASFSLVTADGEVIHCSETENSEVFKAGQISLGALGIISKLTLKLMPAYYLKVVKKRCTLDESLENFTQNIENNRHFEFFWLPHTNYTYTKAMNITNDKKDRGTWRKYFSEIVFENGALFMFGSLCRLFPRWSQKISAAGTSLIPQGEETNLSANIFSSYRWVRFHEMEYSVPLEKGTEVLREIEAFIRKENIKVTFPIEFRVAKEDDIYLSPSYGRPSVYIAIHSFKGVPYEKYFAGCEAIFRKYNGRPHWGKMHNLKASDFKNIYPKWENFHRVRRELDPDGLFMNPYLQSIFEE</sequence>
<dbReference type="InterPro" id="IPR016166">
    <property type="entry name" value="FAD-bd_PCMH"/>
</dbReference>
<dbReference type="OrthoDB" id="9768764at2"/>
<dbReference type="Gene3D" id="3.30.465.10">
    <property type="match status" value="1"/>
</dbReference>
<feature type="domain" description="FAD-binding PCMH-type" evidence="3">
    <location>
        <begin position="16"/>
        <end position="186"/>
    </location>
</feature>
<evidence type="ECO:0000256" key="1">
    <source>
        <dbReference type="ARBA" id="ARBA00022827"/>
    </source>
</evidence>
<accession>A0A5S9IJV6</accession>
<evidence type="ECO:0000256" key="2">
    <source>
        <dbReference type="ARBA" id="ARBA00023002"/>
    </source>
</evidence>
<dbReference type="Gene3D" id="3.30.70.2520">
    <property type="match status" value="1"/>
</dbReference>
<dbReference type="Pfam" id="PF04030">
    <property type="entry name" value="ALO"/>
    <property type="match status" value="1"/>
</dbReference>
<dbReference type="KEGG" id="uam:UABAM_01064"/>
<evidence type="ECO:0000313" key="5">
    <source>
        <dbReference type="Proteomes" id="UP000326354"/>
    </source>
</evidence>
<dbReference type="PANTHER" id="PTHR43762:SF1">
    <property type="entry name" value="D-ARABINONO-1,4-LACTONE OXIDASE"/>
    <property type="match status" value="1"/>
</dbReference>
<keyword evidence="1" id="KW-0274">FAD</keyword>
<dbReference type="PIRSF" id="PIRSF000136">
    <property type="entry name" value="LGO_GLO"/>
    <property type="match status" value="1"/>
</dbReference>
<dbReference type="EMBL" id="AP019860">
    <property type="protein sequence ID" value="BBM82721.1"/>
    <property type="molecule type" value="Genomic_DNA"/>
</dbReference>
<keyword evidence="2" id="KW-0560">Oxidoreductase</keyword>
<gene>
    <name evidence="4" type="ORF">UABAM_01064</name>
</gene>
<dbReference type="PROSITE" id="PS51257">
    <property type="entry name" value="PROKAR_LIPOPROTEIN"/>
    <property type="match status" value="1"/>
</dbReference>